<dbReference type="GO" id="GO:0034599">
    <property type="term" value="P:cellular response to oxidative stress"/>
    <property type="evidence" value="ECO:0007669"/>
    <property type="project" value="InterPro"/>
</dbReference>
<evidence type="ECO:0000256" key="7">
    <source>
        <dbReference type="SAM" id="Phobius"/>
    </source>
</evidence>
<evidence type="ECO:0000256" key="1">
    <source>
        <dbReference type="ARBA" id="ARBA00004123"/>
    </source>
</evidence>
<gene>
    <name evidence="9" type="ORF">Slin15195_G062260</name>
</gene>
<reference evidence="9" key="1">
    <citation type="submission" date="2022-06" db="EMBL/GenBank/DDBJ databases">
        <title>Complete genome sequences of two strains of the flax pathogen Septoria linicola.</title>
        <authorList>
            <person name="Lapalu N."/>
            <person name="Simon A."/>
            <person name="Demenou B."/>
            <person name="Paumier D."/>
            <person name="Guillot M.-P."/>
            <person name="Gout L."/>
            <person name="Valade R."/>
        </authorList>
    </citation>
    <scope>NUCLEOTIDE SEQUENCE</scope>
    <source>
        <strain evidence="9">SE15195</strain>
    </source>
</reference>
<dbReference type="GO" id="GO:0005634">
    <property type="term" value="C:nucleus"/>
    <property type="evidence" value="ECO:0007669"/>
    <property type="project" value="UniProtKB-SubCell"/>
</dbReference>
<dbReference type="InterPro" id="IPR033877">
    <property type="entry name" value="Frm2/Hbn1"/>
</dbReference>
<dbReference type="OrthoDB" id="2138173at2759"/>
<keyword evidence="6" id="KW-0539">Nucleus</keyword>
<name>A0A9Q9EK56_9PEZI</name>
<protein>
    <submittedName>
        <fullName evidence="9">Nitroreductase</fullName>
    </submittedName>
</protein>
<evidence type="ECO:0000313" key="10">
    <source>
        <dbReference type="Proteomes" id="UP001056384"/>
    </source>
</evidence>
<dbReference type="Proteomes" id="UP001056384">
    <property type="component" value="Chromosome 4"/>
</dbReference>
<evidence type="ECO:0000256" key="2">
    <source>
        <dbReference type="ARBA" id="ARBA00004496"/>
    </source>
</evidence>
<dbReference type="PANTHER" id="PTHR43035">
    <property type="entry name" value="FATTY ACID REPRESSION MUTANT PROTEIN 2-RELATED"/>
    <property type="match status" value="1"/>
</dbReference>
<keyword evidence="5" id="KW-0560">Oxidoreductase</keyword>
<keyword evidence="10" id="KW-1185">Reference proteome</keyword>
<dbReference type="InterPro" id="IPR029479">
    <property type="entry name" value="Nitroreductase"/>
</dbReference>
<evidence type="ECO:0000256" key="3">
    <source>
        <dbReference type="ARBA" id="ARBA00007118"/>
    </source>
</evidence>
<keyword evidence="7" id="KW-0472">Membrane</keyword>
<evidence type="ECO:0000259" key="8">
    <source>
        <dbReference type="Pfam" id="PF00881"/>
    </source>
</evidence>
<dbReference type="PANTHER" id="PTHR43035:SF1">
    <property type="entry name" value="FATTY ACID REPRESSION MUTANT PROTEIN 2-RELATED"/>
    <property type="match status" value="1"/>
</dbReference>
<dbReference type="EMBL" id="CP099421">
    <property type="protein sequence ID" value="USW52907.1"/>
    <property type="molecule type" value="Genomic_DNA"/>
</dbReference>
<feature type="domain" description="Nitroreductase" evidence="8">
    <location>
        <begin position="101"/>
        <end position="268"/>
    </location>
</feature>
<dbReference type="GO" id="GO:0016491">
    <property type="term" value="F:oxidoreductase activity"/>
    <property type="evidence" value="ECO:0007669"/>
    <property type="project" value="UniProtKB-KW"/>
</dbReference>
<dbReference type="SUPFAM" id="SSF55469">
    <property type="entry name" value="FMN-dependent nitroreductase-like"/>
    <property type="match status" value="1"/>
</dbReference>
<dbReference type="Pfam" id="PF00881">
    <property type="entry name" value="Nitroreductase"/>
    <property type="match status" value="1"/>
</dbReference>
<dbReference type="AlphaFoldDB" id="A0A9Q9EK56"/>
<keyword evidence="7" id="KW-1133">Transmembrane helix</keyword>
<evidence type="ECO:0000313" key="9">
    <source>
        <dbReference type="EMBL" id="USW52907.1"/>
    </source>
</evidence>
<keyword evidence="7" id="KW-0812">Transmembrane</keyword>
<accession>A0A9Q9EK56</accession>
<proteinExistence type="inferred from homology"/>
<evidence type="ECO:0000256" key="6">
    <source>
        <dbReference type="ARBA" id="ARBA00023242"/>
    </source>
</evidence>
<comment type="subcellular location">
    <subcellularLocation>
        <location evidence="2">Cytoplasm</location>
    </subcellularLocation>
    <subcellularLocation>
        <location evidence="1">Nucleus</location>
    </subcellularLocation>
</comment>
<comment type="similarity">
    <text evidence="3">Belongs to the nitroreductase family.</text>
</comment>
<organism evidence="9 10">
    <name type="scientific">Septoria linicola</name>
    <dbReference type="NCBI Taxonomy" id="215465"/>
    <lineage>
        <taxon>Eukaryota</taxon>
        <taxon>Fungi</taxon>
        <taxon>Dikarya</taxon>
        <taxon>Ascomycota</taxon>
        <taxon>Pezizomycotina</taxon>
        <taxon>Dothideomycetes</taxon>
        <taxon>Dothideomycetidae</taxon>
        <taxon>Mycosphaerellales</taxon>
        <taxon>Mycosphaerellaceae</taxon>
        <taxon>Septoria</taxon>
    </lineage>
</organism>
<dbReference type="GO" id="GO:0005737">
    <property type="term" value="C:cytoplasm"/>
    <property type="evidence" value="ECO:0007669"/>
    <property type="project" value="UniProtKB-SubCell"/>
</dbReference>
<dbReference type="FunFam" id="3.40.109.10:FF:000001">
    <property type="entry name" value="Nitroreductase family"/>
    <property type="match status" value="1"/>
</dbReference>
<evidence type="ECO:0000256" key="5">
    <source>
        <dbReference type="ARBA" id="ARBA00023002"/>
    </source>
</evidence>
<evidence type="ECO:0000256" key="4">
    <source>
        <dbReference type="ARBA" id="ARBA00022490"/>
    </source>
</evidence>
<feature type="transmembrane region" description="Helical" evidence="7">
    <location>
        <begin position="7"/>
        <end position="25"/>
    </location>
</feature>
<sequence>MRDRASKVLGAIFALIAVLVAYILIHDPLGEDAMHRAAPLLRTILPGPILRANGLAPVGLQKALKSSRPSIIPPTISSSTSRPFSNTSITMADKLSFSDAVKHRRTIYQLTKKSTISDDRLKEIVDQAIKDVPSSFNSQSSRLVVLIKEKHDQYWQIVEDILKAIVPAEQWEHTAGRLNGFKNAYGTILFYEDPEPVRKLQSQYAIYADKFPDWSEHTSAMHQYELWTALEAEGLGANLQHYNPLPDQKVSEVFGVPLEWSHKAQLVFGEPAEGAREGLPAKNQEPTEKRVFFHGF</sequence>
<dbReference type="CDD" id="cd02140">
    <property type="entry name" value="Frm2-like"/>
    <property type="match status" value="1"/>
</dbReference>
<dbReference type="Gene3D" id="3.40.109.10">
    <property type="entry name" value="NADH Oxidase"/>
    <property type="match status" value="1"/>
</dbReference>
<dbReference type="InterPro" id="IPR000415">
    <property type="entry name" value="Nitroreductase-like"/>
</dbReference>
<keyword evidence="4" id="KW-0963">Cytoplasm</keyword>